<feature type="domain" description="Mechanosensitive ion channel MscS" evidence="9">
    <location>
        <begin position="392"/>
        <end position="458"/>
    </location>
</feature>
<feature type="domain" description="Mechanosensitive ion channel MscS C-terminal" evidence="10">
    <location>
        <begin position="468"/>
        <end position="547"/>
    </location>
</feature>
<dbReference type="GO" id="GO:0008381">
    <property type="term" value="F:mechanosensitive monoatomic ion channel activity"/>
    <property type="evidence" value="ECO:0007669"/>
    <property type="project" value="UniProtKB-ARBA"/>
</dbReference>
<comment type="similarity">
    <text evidence="2">Belongs to the MscS (TC 1.A.23) family.</text>
</comment>
<dbReference type="InterPro" id="IPR006685">
    <property type="entry name" value="MscS_channel_2nd"/>
</dbReference>
<dbReference type="PANTHER" id="PTHR30566:SF5">
    <property type="entry name" value="MECHANOSENSITIVE ION CHANNEL PROTEIN 1, MITOCHONDRIAL-RELATED"/>
    <property type="match status" value="1"/>
</dbReference>
<evidence type="ECO:0000259" key="10">
    <source>
        <dbReference type="Pfam" id="PF21082"/>
    </source>
</evidence>
<dbReference type="InterPro" id="IPR011014">
    <property type="entry name" value="MscS_channel_TM-2"/>
</dbReference>
<evidence type="ECO:0000313" key="11">
    <source>
        <dbReference type="EMBL" id="MBW8638022.1"/>
    </source>
</evidence>
<dbReference type="SUPFAM" id="SSF82861">
    <property type="entry name" value="Mechanosensitive channel protein MscS (YggB), transmembrane region"/>
    <property type="match status" value="1"/>
</dbReference>
<dbReference type="RefSeq" id="WP_220228688.1">
    <property type="nucleotide sequence ID" value="NZ_JAICBX010000002.1"/>
</dbReference>
<proteinExistence type="inferred from homology"/>
<dbReference type="PANTHER" id="PTHR30566">
    <property type="entry name" value="YNAI-RELATED MECHANOSENSITIVE ION CHANNEL"/>
    <property type="match status" value="1"/>
</dbReference>
<sequence>MPDADAGVSQSDLHSYLLGNPISPPDTTSPRATLESFIIIMREASRIWRHVRDEFDQSDRPFLTDEERLEIKYVLALIDKAAMVFNLEEIPLTARDRTAIETVLQFQEILDRIYIPPMDDIPGASAGSFLHSSARADLPESWIIPSTNITIARMDQGPRKGHYLVTADTVEQIPDDYEVVKYFPAKVDSGEDLYDTYIYTPGQIVPPQWFDLVELGPEWLQNRYGGQAYWQWLGLILLCVTPIALALSWYRLTRWRAVSVSAKRRYFGRLLAPTYMILCALVVRYLCEYHINITGELMLAVSTISTAFLWGGLAWLSFRLMELIYTWAIRNPALPMESLDASLLHTGYRILSMVIAVVIAGYGATRIGIPVYGVIAGLGVGGIAIALAAQPTIENFIGGVILYADRMVRVGEFCEFDDLSGTIEAIGIRSTRLRALDRTVITIANSDLAKRKIVNFSRRDQFRLRHDLGLRYETSPDQMRDVLMKIRQYLEAHPLVQEGFRVRFKAFGEYALIVEMHGYVSASDLVEFLGVQEEILLRIAEIVRDSGSGFAMPSTTTYLTRDQGVDAEKREAAERHVANLRAGNALPFPDPSQQEDTGPFEDVWPPQGSVARRKTEESQA</sequence>
<dbReference type="InterPro" id="IPR010920">
    <property type="entry name" value="LSM_dom_sf"/>
</dbReference>
<feature type="transmembrane region" description="Helical" evidence="8">
    <location>
        <begin position="339"/>
        <end position="363"/>
    </location>
</feature>
<evidence type="ECO:0000256" key="3">
    <source>
        <dbReference type="ARBA" id="ARBA00022475"/>
    </source>
</evidence>
<feature type="transmembrane region" description="Helical" evidence="8">
    <location>
        <begin position="270"/>
        <end position="291"/>
    </location>
</feature>
<feature type="transmembrane region" description="Helical" evidence="8">
    <location>
        <begin position="297"/>
        <end position="318"/>
    </location>
</feature>
<dbReference type="SUPFAM" id="SSF82689">
    <property type="entry name" value="Mechanosensitive channel protein MscS (YggB), C-terminal domain"/>
    <property type="match status" value="1"/>
</dbReference>
<dbReference type="Pfam" id="PF21082">
    <property type="entry name" value="MS_channel_3rd"/>
    <property type="match status" value="1"/>
</dbReference>
<dbReference type="InterPro" id="IPR023408">
    <property type="entry name" value="MscS_beta-dom_sf"/>
</dbReference>
<evidence type="ECO:0000256" key="1">
    <source>
        <dbReference type="ARBA" id="ARBA00004651"/>
    </source>
</evidence>
<dbReference type="Gene3D" id="1.10.287.1260">
    <property type="match status" value="1"/>
</dbReference>
<dbReference type="Pfam" id="PF00924">
    <property type="entry name" value="MS_channel_2nd"/>
    <property type="match status" value="1"/>
</dbReference>
<feature type="region of interest" description="Disordered" evidence="7">
    <location>
        <begin position="580"/>
        <end position="620"/>
    </location>
</feature>
<keyword evidence="5 8" id="KW-1133">Transmembrane helix</keyword>
<name>A0AAE2ZNY2_9HYPH</name>
<dbReference type="Gene3D" id="3.30.70.100">
    <property type="match status" value="1"/>
</dbReference>
<comment type="subcellular location">
    <subcellularLocation>
        <location evidence="1">Cell membrane</location>
        <topology evidence="1">Multi-pass membrane protein</topology>
    </subcellularLocation>
</comment>
<keyword evidence="12" id="KW-1185">Reference proteome</keyword>
<organism evidence="11 12">
    <name type="scientific">Flavimaribacter sediminis</name>
    <dbReference type="NCBI Taxonomy" id="2865987"/>
    <lineage>
        <taxon>Bacteria</taxon>
        <taxon>Pseudomonadati</taxon>
        <taxon>Pseudomonadota</taxon>
        <taxon>Alphaproteobacteria</taxon>
        <taxon>Hyphomicrobiales</taxon>
        <taxon>Rhizobiaceae</taxon>
        <taxon>Flavimaribacter</taxon>
    </lineage>
</organism>
<evidence type="ECO:0000256" key="5">
    <source>
        <dbReference type="ARBA" id="ARBA00022989"/>
    </source>
</evidence>
<reference evidence="11" key="1">
    <citation type="submission" date="2021-08" db="EMBL/GenBank/DDBJ databases">
        <title>Hoeflea bacterium WL0058 sp. nov., isolated from the sediment.</title>
        <authorList>
            <person name="Wang L."/>
            <person name="Zhang D."/>
        </authorList>
    </citation>
    <scope>NUCLEOTIDE SEQUENCE</scope>
    <source>
        <strain evidence="11">WL0058</strain>
    </source>
</reference>
<evidence type="ECO:0000313" key="12">
    <source>
        <dbReference type="Proteomes" id="UP001196509"/>
    </source>
</evidence>
<accession>A0AAE2ZNY2</accession>
<feature type="transmembrane region" description="Helical" evidence="8">
    <location>
        <begin position="229"/>
        <end position="250"/>
    </location>
</feature>
<protein>
    <submittedName>
        <fullName evidence="11">Mechanosensitive ion channel family protein</fullName>
    </submittedName>
</protein>
<dbReference type="GO" id="GO:0005886">
    <property type="term" value="C:plasma membrane"/>
    <property type="evidence" value="ECO:0007669"/>
    <property type="project" value="UniProtKB-SubCell"/>
</dbReference>
<keyword evidence="6 8" id="KW-0472">Membrane</keyword>
<dbReference type="Proteomes" id="UP001196509">
    <property type="component" value="Unassembled WGS sequence"/>
</dbReference>
<dbReference type="SUPFAM" id="SSF50182">
    <property type="entry name" value="Sm-like ribonucleoproteins"/>
    <property type="match status" value="1"/>
</dbReference>
<evidence type="ECO:0000256" key="2">
    <source>
        <dbReference type="ARBA" id="ARBA00008017"/>
    </source>
</evidence>
<feature type="transmembrane region" description="Helical" evidence="8">
    <location>
        <begin position="369"/>
        <end position="389"/>
    </location>
</feature>
<gene>
    <name evidence="11" type="ORF">K1W69_12570</name>
</gene>
<dbReference type="AlphaFoldDB" id="A0AAE2ZNY2"/>
<dbReference type="InterPro" id="IPR011066">
    <property type="entry name" value="MscS_channel_C_sf"/>
</dbReference>
<keyword evidence="4 8" id="KW-0812">Transmembrane</keyword>
<comment type="caution">
    <text evidence="11">The sequence shown here is derived from an EMBL/GenBank/DDBJ whole genome shotgun (WGS) entry which is preliminary data.</text>
</comment>
<dbReference type="EMBL" id="JAICBX010000002">
    <property type="protein sequence ID" value="MBW8638022.1"/>
    <property type="molecule type" value="Genomic_DNA"/>
</dbReference>
<keyword evidence="3" id="KW-1003">Cell membrane</keyword>
<dbReference type="Gene3D" id="2.30.30.60">
    <property type="match status" value="1"/>
</dbReference>
<dbReference type="InterPro" id="IPR049278">
    <property type="entry name" value="MS_channel_C"/>
</dbReference>
<evidence type="ECO:0000256" key="8">
    <source>
        <dbReference type="SAM" id="Phobius"/>
    </source>
</evidence>
<evidence type="ECO:0000256" key="7">
    <source>
        <dbReference type="SAM" id="MobiDB-lite"/>
    </source>
</evidence>
<evidence type="ECO:0000256" key="6">
    <source>
        <dbReference type="ARBA" id="ARBA00023136"/>
    </source>
</evidence>
<evidence type="ECO:0000259" key="9">
    <source>
        <dbReference type="Pfam" id="PF00924"/>
    </source>
</evidence>
<evidence type="ECO:0000256" key="4">
    <source>
        <dbReference type="ARBA" id="ARBA00022692"/>
    </source>
</evidence>